<dbReference type="EMBL" id="DS547131">
    <property type="protein sequence ID" value="EDR02349.1"/>
    <property type="molecule type" value="Genomic_DNA"/>
</dbReference>
<name>B0DSM6_LACBS</name>
<dbReference type="Proteomes" id="UP000001194">
    <property type="component" value="Unassembled WGS sequence"/>
</dbReference>
<gene>
    <name evidence="2" type="ORF">LACBIDRAFT_332409</name>
</gene>
<dbReference type="GeneID" id="6082651"/>
<evidence type="ECO:0000313" key="2">
    <source>
        <dbReference type="EMBL" id="EDR02349.1"/>
    </source>
</evidence>
<sequence length="560" mass="62395">MISIFSDTCSIFMYIATNGSDSANLIRSARSGSKWTQHDLTAYRINVVPTTLQNFFGIPAFPALPVTYSQAILLNLNHPPPGPIPLSEQEEDFFMHMSNVEDPRSTESSVDAFFLWLYSSGGPVQYSGNGRGASQKREFRFWMSGEKVFAKNDIYLWRQLGYRRYVLVQENKELGSQADPEPQLIAEAIAAFSENNEALVRSGANPLPFCDIPGITVVGTAPTFYLIRVTTNLIKALERARLPAQATIVKKYTPPVPNPQAYLTDGMRPLANRYLIFQCLEALRALIPKINLCISFFFKALRIFYIAEFIGASGLLCNYIPQPPLWSTISSSHFLYTMLSTHTRHLNNSEHRTMIKSDAVFIFNIEESKIKHWTSIYKNNASKQFAPTAHRKEGFSEVHLPNFGTSSAPTTASVTPATFAPLCSSEVAALISSPPDVKLLSFLARGIHEQKHDDGVVKELVELLDNGCGLCERRSASNSNRGCHTESENERREGGTDKSDSAWNLTDVRTGERGTVRRHSREVVSENSSAGEKVLRYQCLLEVEASSDPPWHELVVQAVA</sequence>
<dbReference type="HOGENOM" id="CLU_486671_0_0_1"/>
<accession>B0DSM6</accession>
<keyword evidence="3" id="KW-1185">Reference proteome</keyword>
<dbReference type="OrthoDB" id="3213671at2759"/>
<protein>
    <submittedName>
        <fullName evidence="2">Predicted protein</fullName>
    </submittedName>
</protein>
<feature type="compositionally biased region" description="Basic and acidic residues" evidence="1">
    <location>
        <begin position="483"/>
        <end position="500"/>
    </location>
</feature>
<dbReference type="RefSeq" id="XP_001887026.1">
    <property type="nucleotide sequence ID" value="XM_001886991.1"/>
</dbReference>
<reference evidence="2 3" key="1">
    <citation type="journal article" date="2008" name="Nature">
        <title>The genome of Laccaria bicolor provides insights into mycorrhizal symbiosis.</title>
        <authorList>
            <person name="Martin F."/>
            <person name="Aerts A."/>
            <person name="Ahren D."/>
            <person name="Brun A."/>
            <person name="Danchin E.G.J."/>
            <person name="Duchaussoy F."/>
            <person name="Gibon J."/>
            <person name="Kohler A."/>
            <person name="Lindquist E."/>
            <person name="Pereda V."/>
            <person name="Salamov A."/>
            <person name="Shapiro H.J."/>
            <person name="Wuyts J."/>
            <person name="Blaudez D."/>
            <person name="Buee M."/>
            <person name="Brokstein P."/>
            <person name="Canbaeck B."/>
            <person name="Cohen D."/>
            <person name="Courty P.E."/>
            <person name="Coutinho P.M."/>
            <person name="Delaruelle C."/>
            <person name="Detter J.C."/>
            <person name="Deveau A."/>
            <person name="DiFazio S."/>
            <person name="Duplessis S."/>
            <person name="Fraissinet-Tachet L."/>
            <person name="Lucic E."/>
            <person name="Frey-Klett P."/>
            <person name="Fourrey C."/>
            <person name="Feussner I."/>
            <person name="Gay G."/>
            <person name="Grimwood J."/>
            <person name="Hoegger P.J."/>
            <person name="Jain P."/>
            <person name="Kilaru S."/>
            <person name="Labbe J."/>
            <person name="Lin Y.C."/>
            <person name="Legue V."/>
            <person name="Le Tacon F."/>
            <person name="Marmeisse R."/>
            <person name="Melayah D."/>
            <person name="Montanini B."/>
            <person name="Muratet M."/>
            <person name="Nehls U."/>
            <person name="Niculita-Hirzel H."/>
            <person name="Oudot-Le Secq M.P."/>
            <person name="Peter M."/>
            <person name="Quesneville H."/>
            <person name="Rajashekar B."/>
            <person name="Reich M."/>
            <person name="Rouhier N."/>
            <person name="Schmutz J."/>
            <person name="Yin T."/>
            <person name="Chalot M."/>
            <person name="Henrissat B."/>
            <person name="Kuees U."/>
            <person name="Lucas S."/>
            <person name="Van de Peer Y."/>
            <person name="Podila G.K."/>
            <person name="Polle A."/>
            <person name="Pukkila P.J."/>
            <person name="Richardson P.M."/>
            <person name="Rouze P."/>
            <person name="Sanders I.R."/>
            <person name="Stajich J.E."/>
            <person name="Tunlid A."/>
            <person name="Tuskan G."/>
            <person name="Grigoriev I.V."/>
        </authorList>
    </citation>
    <scope>NUCLEOTIDE SEQUENCE [LARGE SCALE GENOMIC DNA]</scope>
    <source>
        <strain evidence="3">S238N-H82 / ATCC MYA-4686</strain>
    </source>
</reference>
<dbReference type="KEGG" id="lbc:LACBIDRAFT_332409"/>
<dbReference type="Pfam" id="PF09729">
    <property type="entry name" value="Gti1_Pac2"/>
    <property type="match status" value="1"/>
</dbReference>
<dbReference type="InterPro" id="IPR018608">
    <property type="entry name" value="Gti1/Pac2"/>
</dbReference>
<evidence type="ECO:0000256" key="1">
    <source>
        <dbReference type="SAM" id="MobiDB-lite"/>
    </source>
</evidence>
<proteinExistence type="predicted"/>
<organism evidence="3">
    <name type="scientific">Laccaria bicolor (strain S238N-H82 / ATCC MYA-4686)</name>
    <name type="common">Bicoloured deceiver</name>
    <name type="synonym">Laccaria laccata var. bicolor</name>
    <dbReference type="NCBI Taxonomy" id="486041"/>
    <lineage>
        <taxon>Eukaryota</taxon>
        <taxon>Fungi</taxon>
        <taxon>Dikarya</taxon>
        <taxon>Basidiomycota</taxon>
        <taxon>Agaricomycotina</taxon>
        <taxon>Agaricomycetes</taxon>
        <taxon>Agaricomycetidae</taxon>
        <taxon>Agaricales</taxon>
        <taxon>Agaricineae</taxon>
        <taxon>Hydnangiaceae</taxon>
        <taxon>Laccaria</taxon>
    </lineage>
</organism>
<dbReference type="InParanoid" id="B0DSM6"/>
<feature type="region of interest" description="Disordered" evidence="1">
    <location>
        <begin position="474"/>
        <end position="527"/>
    </location>
</feature>
<dbReference type="AlphaFoldDB" id="B0DSM6"/>
<evidence type="ECO:0000313" key="3">
    <source>
        <dbReference type="Proteomes" id="UP000001194"/>
    </source>
</evidence>